<reference evidence="2 3" key="1">
    <citation type="submission" date="2024-05" db="EMBL/GenBank/DDBJ databases">
        <title>Genetic variation in Jamaican populations of the coffee berry borer (Hypothenemus hampei).</title>
        <authorList>
            <person name="Errbii M."/>
            <person name="Myrie A."/>
        </authorList>
    </citation>
    <scope>NUCLEOTIDE SEQUENCE [LARGE SCALE GENOMIC DNA]</scope>
    <source>
        <strain evidence="2">JA-Hopewell-2020-01-JO</strain>
        <tissue evidence="2">Whole body</tissue>
    </source>
</reference>
<accession>A0ABD1DYJ9</accession>
<dbReference type="AlphaFoldDB" id="A0ABD1DYJ9"/>
<dbReference type="Proteomes" id="UP001566132">
    <property type="component" value="Unassembled WGS sequence"/>
</dbReference>
<protein>
    <submittedName>
        <fullName evidence="2">Uncharacterized protein</fullName>
    </submittedName>
</protein>
<sequence length="155" mass="17740">MTTRPIANKGKPEKPERSKEGIHSRFVIGGERNCVTKIACGFAPSFLRTDYERVHFSSGRTSRSVGCRFKVHGGARFAYVSNGPVFSRPTRSTVYERFKAARLERSTRGKRVSFVSKFGPSADPDRWRLLVAKILEQTLLTDRRRYRFGYFQDPS</sequence>
<feature type="compositionally biased region" description="Basic and acidic residues" evidence="1">
    <location>
        <begin position="10"/>
        <end position="20"/>
    </location>
</feature>
<organism evidence="2 3">
    <name type="scientific">Hypothenemus hampei</name>
    <name type="common">Coffee berry borer</name>
    <dbReference type="NCBI Taxonomy" id="57062"/>
    <lineage>
        <taxon>Eukaryota</taxon>
        <taxon>Metazoa</taxon>
        <taxon>Ecdysozoa</taxon>
        <taxon>Arthropoda</taxon>
        <taxon>Hexapoda</taxon>
        <taxon>Insecta</taxon>
        <taxon>Pterygota</taxon>
        <taxon>Neoptera</taxon>
        <taxon>Endopterygota</taxon>
        <taxon>Coleoptera</taxon>
        <taxon>Polyphaga</taxon>
        <taxon>Cucujiformia</taxon>
        <taxon>Curculionidae</taxon>
        <taxon>Scolytinae</taxon>
        <taxon>Hypothenemus</taxon>
    </lineage>
</organism>
<name>A0ABD1DYJ9_HYPHA</name>
<dbReference type="EMBL" id="JBDJPC010000057">
    <property type="protein sequence ID" value="KAL1487473.1"/>
    <property type="molecule type" value="Genomic_DNA"/>
</dbReference>
<evidence type="ECO:0000313" key="2">
    <source>
        <dbReference type="EMBL" id="KAL1487473.1"/>
    </source>
</evidence>
<feature type="region of interest" description="Disordered" evidence="1">
    <location>
        <begin position="1"/>
        <end position="20"/>
    </location>
</feature>
<evidence type="ECO:0000313" key="3">
    <source>
        <dbReference type="Proteomes" id="UP001566132"/>
    </source>
</evidence>
<proteinExistence type="predicted"/>
<evidence type="ECO:0000256" key="1">
    <source>
        <dbReference type="SAM" id="MobiDB-lite"/>
    </source>
</evidence>
<keyword evidence="3" id="KW-1185">Reference proteome</keyword>
<comment type="caution">
    <text evidence="2">The sequence shown here is derived from an EMBL/GenBank/DDBJ whole genome shotgun (WGS) entry which is preliminary data.</text>
</comment>
<gene>
    <name evidence="2" type="ORF">ABEB36_015850</name>
</gene>